<dbReference type="OrthoDB" id="5978039at2759"/>
<accession>A0A2B4RYI9</accession>
<feature type="transmembrane region" description="Helical" evidence="2">
    <location>
        <begin position="36"/>
        <end position="56"/>
    </location>
</feature>
<evidence type="ECO:0000256" key="2">
    <source>
        <dbReference type="SAM" id="Phobius"/>
    </source>
</evidence>
<organism evidence="3 4">
    <name type="scientific">Stylophora pistillata</name>
    <name type="common">Smooth cauliflower coral</name>
    <dbReference type="NCBI Taxonomy" id="50429"/>
    <lineage>
        <taxon>Eukaryota</taxon>
        <taxon>Metazoa</taxon>
        <taxon>Cnidaria</taxon>
        <taxon>Anthozoa</taxon>
        <taxon>Hexacorallia</taxon>
        <taxon>Scleractinia</taxon>
        <taxon>Astrocoeniina</taxon>
        <taxon>Pocilloporidae</taxon>
        <taxon>Stylophora</taxon>
    </lineage>
</organism>
<sequence>MGNVRPEKKCLDYRKFHLLTIDNNLRSPEDSCRRSAFGRCLVSMTLAATFVFLAVVQGIQANKLGKPFSILDGLRPVLPSDDNISPLFYPVTKSTLLKNVQHQTTQSGSTYFDDFIQLTFHPDEKDLTKQFFAIWRFEDEIRDAAAFTYQPSSTNLDSYAQLLGITPCNMVGKSYVLARYWKKISSTIITNSEFSNLEPTSVSPDATSDNITDLFSKYGTHYVSGYEMGDFIYQVFVYDKEIGSKKVRPFFPFHDPSFSFGSRGYSFRPFTQPRDGTVGYCLEAGKILAASGDTALKDILPKLKDDVYKVKESIIMFLVTKAYQDTENLKKLIPMSLSFKAIVNTLFMAESPSKLKWNEILSSTIFQKFGAASYPNFPLLVDPNVASFYGSFNPDLVTSTATNFVTISQMKFILDEFVVSNPKFVTHLFIFADVLQISETAKLMLPGSKKIYLVCREFLALSSGNKVPEIIVGSHKNSEPLVKIFAKTFRGVLKLTQYKTDTHYTYANDYVYKTVEDPNDQFTVKVDNTKKLVYPDRKTAAELYDSNGKSHDARWVYQSFVNSLELAATSVQSILAARSSPSLMNTAGKSAGESLNWIAETLWTSLPLSPDLEMVLGRVLLLSKTQLTEYAKSRLIVPRLTFLQYKALYNKLLTAVANYEATYRTVSTEIQRHKQLEKITTSLKELNKNVKSTGTFLVEKAEVNAKYQDDVANTQQALHDLEKDQISRKEAEAQRLLQEIIKIQDEVKNKGDALVKAVKQYLTEQIISTIVSVAEVIGSLFTGGVGLANIDKKLTGIVRIAEKIKNIVQIIEQVNKLYALGRDLRNDIGTVNRALDNIPSVSISKDSFPTMQDWEDFENDVVSFTSTSGFLPEQVAGEALDFQREAKRLSSRGKSYVNIAANIAERKYKQIQIEMQRDLAKRQSARLRTLKTILKQTDLSDNDAKTTDLFEIGNIIKMKENLVRSQLIQTFVTMDAALVYQYLQNPTLVTSYDTMAIQAAAIRHVQSSILALESFPTSPVNLKEPIEYPVSDVAVKALLSEEGYAIRIPLTSLPFLEYVRVRVVKIEVQADNIAQSKDDTAYIQAIALGDSFEDRDLNRNPKSFTSTPTEYRFVYNIKTGTSVVEVNPSPDFADKFIKMTPFDTWIFRFPKASTNEGIQFSTALTTLRIKFFVNVIFHPPKSTNSDQLFRSHISDDVLGSKAKLLQDLSGRSLVREWDAVMAVSAARVNQLWKNKYDSNTEAGFVKEIVTERSLVQETRRFKLEARIIMHVGPPIIQFIRNNQNRATLKIQIKKATLEYWDISKRGNDVDHYNETAEVTDKTEITGTMNLLKLEGSLTKGRVVLDLSDGVFDVIQLPLSDTLKANIKTQIEVYFNTKLKSDNYELARITFEEKLTPAGLVPDKFYLATGGFETASSGYGTLYIFFKTRSAKSTVTDQTKKDFNDPLSIDKKVIPNEFEVALFISNRVIFDDIIREDIGRKFKFGAHTEVLPGQSVSPSQQAVYVKGDDGASHSIYMALKFDRYPGTYPFTFVMPGNTLTVKPLNNGQKLQVHWVNNNLELTIPYVTTSCGRLFCHDSTQYKSVSFSTKYVRNFQASIDSDLTISYKDESGSVSASSVHHWTDFFKAHTYKTARDTITSNVNNYLSGLQFNFRSISAFALTQVLFPNQKVFVLTEVYIPGDMVILGTVNTNPTTAAK</sequence>
<dbReference type="Proteomes" id="UP000225706">
    <property type="component" value="Unassembled WGS sequence"/>
</dbReference>
<evidence type="ECO:0000313" key="3">
    <source>
        <dbReference type="EMBL" id="PFX21620.1"/>
    </source>
</evidence>
<evidence type="ECO:0000313" key="4">
    <source>
        <dbReference type="Proteomes" id="UP000225706"/>
    </source>
</evidence>
<proteinExistence type="predicted"/>
<protein>
    <submittedName>
        <fullName evidence="3">Uncharacterized protein</fullName>
    </submittedName>
</protein>
<reference evidence="4" key="1">
    <citation type="journal article" date="2017" name="bioRxiv">
        <title>Comparative analysis of the genomes of Stylophora pistillata and Acropora digitifera provides evidence for extensive differences between species of corals.</title>
        <authorList>
            <person name="Voolstra C.R."/>
            <person name="Li Y."/>
            <person name="Liew Y.J."/>
            <person name="Baumgarten S."/>
            <person name="Zoccola D."/>
            <person name="Flot J.-F."/>
            <person name="Tambutte S."/>
            <person name="Allemand D."/>
            <person name="Aranda M."/>
        </authorList>
    </citation>
    <scope>NUCLEOTIDE SEQUENCE [LARGE SCALE GENOMIC DNA]</scope>
</reference>
<keyword evidence="4" id="KW-1185">Reference proteome</keyword>
<name>A0A2B4RYI9_STYPI</name>
<feature type="coiled-coil region" evidence="1">
    <location>
        <begin position="704"/>
        <end position="746"/>
    </location>
</feature>
<gene>
    <name evidence="3" type="ORF">AWC38_SpisGene13887</name>
</gene>
<comment type="caution">
    <text evidence="3">The sequence shown here is derived from an EMBL/GenBank/DDBJ whole genome shotgun (WGS) entry which is preliminary data.</text>
</comment>
<keyword evidence="1" id="KW-0175">Coiled coil</keyword>
<keyword evidence="2" id="KW-0472">Membrane</keyword>
<keyword evidence="2" id="KW-1133">Transmembrane helix</keyword>
<evidence type="ECO:0000256" key="1">
    <source>
        <dbReference type="SAM" id="Coils"/>
    </source>
</evidence>
<dbReference type="EMBL" id="LSMT01000270">
    <property type="protein sequence ID" value="PFX21620.1"/>
    <property type="molecule type" value="Genomic_DNA"/>
</dbReference>
<keyword evidence="2" id="KW-0812">Transmembrane</keyword>